<reference evidence="2 3" key="1">
    <citation type="journal article" date="2012" name="J. Bacteriol.">
        <title>Genome sequence of the highly efficient arsenite-oxidizing bacterium Achromobacter arsenitoxydans SY8.</title>
        <authorList>
            <person name="Li X."/>
            <person name="Hu Y."/>
            <person name="Gong J."/>
            <person name="Lin Y."/>
            <person name="Johnstone L."/>
            <person name="Rensing C."/>
            <person name="Wang G."/>
        </authorList>
    </citation>
    <scope>NUCLEOTIDE SEQUENCE [LARGE SCALE GENOMIC DNA]</scope>
    <source>
        <strain evidence="2 3">SY8</strain>
    </source>
</reference>
<dbReference type="InterPro" id="IPR016181">
    <property type="entry name" value="Acyl_CoA_acyltransferase"/>
</dbReference>
<keyword evidence="2" id="KW-0808">Transferase</keyword>
<dbReference type="CDD" id="cd04301">
    <property type="entry name" value="NAT_SF"/>
    <property type="match status" value="1"/>
</dbReference>
<dbReference type="PATRIC" id="fig|477184.5.peg.3860"/>
<dbReference type="Proteomes" id="UP000003113">
    <property type="component" value="Unassembled WGS sequence"/>
</dbReference>
<dbReference type="PANTHER" id="PTHR43617:SF2">
    <property type="entry name" value="UPF0039 PROTEIN SLL0451"/>
    <property type="match status" value="1"/>
</dbReference>
<evidence type="ECO:0000259" key="1">
    <source>
        <dbReference type="PROSITE" id="PS51186"/>
    </source>
</evidence>
<dbReference type="eggNOG" id="COG3153">
    <property type="taxonomic scope" value="Bacteria"/>
</dbReference>
<dbReference type="EMBL" id="AGUF01000060">
    <property type="protein sequence ID" value="EHK64535.1"/>
    <property type="molecule type" value="Genomic_DNA"/>
</dbReference>
<organism evidence="2 3">
    <name type="scientific">Achromobacter arsenitoxydans SY8</name>
    <dbReference type="NCBI Taxonomy" id="477184"/>
    <lineage>
        <taxon>Bacteria</taxon>
        <taxon>Pseudomonadati</taxon>
        <taxon>Pseudomonadota</taxon>
        <taxon>Betaproteobacteria</taxon>
        <taxon>Burkholderiales</taxon>
        <taxon>Alcaligenaceae</taxon>
        <taxon>Achromobacter</taxon>
    </lineage>
</organism>
<evidence type="ECO:0000313" key="3">
    <source>
        <dbReference type="Proteomes" id="UP000003113"/>
    </source>
</evidence>
<dbReference type="STRING" id="477184.KYC_19644"/>
<dbReference type="Gene3D" id="3.40.630.30">
    <property type="match status" value="1"/>
</dbReference>
<dbReference type="RefSeq" id="WP_008165505.1">
    <property type="nucleotide sequence ID" value="NZ_AGUF01000060.1"/>
</dbReference>
<evidence type="ECO:0000313" key="2">
    <source>
        <dbReference type="EMBL" id="EHK64535.1"/>
    </source>
</evidence>
<dbReference type="InterPro" id="IPR050276">
    <property type="entry name" value="MshD_Acetyltransferase"/>
</dbReference>
<dbReference type="GO" id="GO:0016747">
    <property type="term" value="F:acyltransferase activity, transferring groups other than amino-acyl groups"/>
    <property type="evidence" value="ECO:0007669"/>
    <property type="project" value="InterPro"/>
</dbReference>
<proteinExistence type="predicted"/>
<gene>
    <name evidence="2" type="ORF">KYC_19644</name>
</gene>
<accession>H0FAX2</accession>
<sequence>MQICPETPDDRDAIFAVTQAAFQNHPHSQQTEGYIIDALRAGGALALSLVARVDGDVAGHVAFSPVAVSDGTPGWYGLGPVSVAPARQGRGIGAALIRDGLSRLKAMGAAGCVVMGEPGYYRRFGFAQEPALTYPGVPPEYFMALVFTQPARGVVSYHDGFYASANSWPS</sequence>
<dbReference type="Pfam" id="PF13527">
    <property type="entry name" value="Acetyltransf_9"/>
    <property type="match status" value="1"/>
</dbReference>
<dbReference type="AlphaFoldDB" id="H0FAX2"/>
<keyword evidence="3" id="KW-1185">Reference proteome</keyword>
<dbReference type="InterPro" id="IPR000182">
    <property type="entry name" value="GNAT_dom"/>
</dbReference>
<feature type="domain" description="N-acetyltransferase" evidence="1">
    <location>
        <begin position="1"/>
        <end position="148"/>
    </location>
</feature>
<comment type="caution">
    <text evidence="2">The sequence shown here is derived from an EMBL/GenBank/DDBJ whole genome shotgun (WGS) entry which is preliminary data.</text>
</comment>
<dbReference type="SUPFAM" id="SSF55729">
    <property type="entry name" value="Acyl-CoA N-acyltransferases (Nat)"/>
    <property type="match status" value="1"/>
</dbReference>
<dbReference type="PANTHER" id="PTHR43617">
    <property type="entry name" value="L-AMINO ACID N-ACETYLTRANSFERASE"/>
    <property type="match status" value="1"/>
</dbReference>
<dbReference type="PROSITE" id="PS51186">
    <property type="entry name" value="GNAT"/>
    <property type="match status" value="1"/>
</dbReference>
<protein>
    <submittedName>
        <fullName evidence="2">GNAT family acetyltransferase</fullName>
    </submittedName>
</protein>
<dbReference type="OrthoDB" id="9797178at2"/>
<name>H0FAX2_9BURK</name>